<proteinExistence type="inferred from homology"/>
<dbReference type="PRINTS" id="PR00406">
    <property type="entry name" value="CYTB5RDTASE"/>
</dbReference>
<dbReference type="PROSITE" id="PS51384">
    <property type="entry name" value="FAD_FR"/>
    <property type="match status" value="1"/>
</dbReference>
<dbReference type="InterPro" id="IPR001834">
    <property type="entry name" value="CBR-like"/>
</dbReference>
<gene>
    <name evidence="9" type="ORF">M427DRAFT_52074</name>
</gene>
<sequence>MPLRHALARARCLHLPRHRPFTFPPSHTPSLPSRRFLSLSHSQHPVVPESRFRPPSNFAPKQEIPPLDRSSLPPILAATLLTAALIGYNAYHYFVVYEPPAVLNASKFVGCELLDKQLIADDVYLLTFRHESPVDMQASREDKGAGWKGQSVAKSAARVWGFGGDAKPDAAAADADGAKDSSSDGKNVDIAAPENYNPLLTPAPIAIPPLSHLHLREPSAQLLREYTPIVSTPTAFSIAVRVYPEGGVSPWLAGKKVGAKVEWRGPIETWWGWEKEKWARKGGEIGMIAAGTGLTPMLQLLPPLLQNPTGPRVSLLVLARSPSALIFPAELEDLAAQFPDKLHLTMMVEKPDKDWKGGVGRCDPDVIKRTMPRPEVGDKAMVLVCGPDGMIAHIAGPRARDGTQGPLGGVLGGLGYGEGQVVKL</sequence>
<protein>
    <submittedName>
        <fullName evidence="9">Ferredoxin reductase-like protein</fullName>
    </submittedName>
</protein>
<keyword evidence="10" id="KW-1185">Reference proteome</keyword>
<keyword evidence="5" id="KW-0560">Oxidoreductase</keyword>
<dbReference type="EMBL" id="KQ965735">
    <property type="protein sequence ID" value="KXS20459.1"/>
    <property type="molecule type" value="Genomic_DNA"/>
</dbReference>
<organism evidence="9 10">
    <name type="scientific">Gonapodya prolifera (strain JEL478)</name>
    <name type="common">Monoblepharis prolifera</name>
    <dbReference type="NCBI Taxonomy" id="1344416"/>
    <lineage>
        <taxon>Eukaryota</taxon>
        <taxon>Fungi</taxon>
        <taxon>Fungi incertae sedis</taxon>
        <taxon>Chytridiomycota</taxon>
        <taxon>Chytridiomycota incertae sedis</taxon>
        <taxon>Monoblepharidomycetes</taxon>
        <taxon>Monoblepharidales</taxon>
        <taxon>Gonapodyaceae</taxon>
        <taxon>Gonapodya</taxon>
    </lineage>
</organism>
<dbReference type="InterPro" id="IPR017938">
    <property type="entry name" value="Riboflavin_synthase-like_b-brl"/>
</dbReference>
<dbReference type="InterPro" id="IPR001433">
    <property type="entry name" value="OxRdtase_FAD/NAD-bd"/>
</dbReference>
<dbReference type="OrthoDB" id="432685at2759"/>
<dbReference type="PANTHER" id="PTHR19370">
    <property type="entry name" value="NADH-CYTOCHROME B5 REDUCTASE"/>
    <property type="match status" value="1"/>
</dbReference>
<feature type="region of interest" description="Disordered" evidence="7">
    <location>
        <begin position="46"/>
        <end position="65"/>
    </location>
</feature>
<dbReference type="AlphaFoldDB" id="A0A139AUT1"/>
<keyword evidence="3 6" id="KW-0285">Flavoprotein</keyword>
<evidence type="ECO:0000259" key="8">
    <source>
        <dbReference type="PROSITE" id="PS51384"/>
    </source>
</evidence>
<accession>A0A139AUT1</accession>
<dbReference type="Gene3D" id="3.40.50.80">
    <property type="entry name" value="Nucleotide-binding domain of ferredoxin-NADP reductase (FNR) module"/>
    <property type="match status" value="1"/>
</dbReference>
<evidence type="ECO:0000256" key="2">
    <source>
        <dbReference type="ARBA" id="ARBA00006105"/>
    </source>
</evidence>
<feature type="domain" description="FAD-binding FR-type" evidence="8">
    <location>
        <begin position="106"/>
        <end position="273"/>
    </location>
</feature>
<dbReference type="PANTHER" id="PTHR19370:SF184">
    <property type="entry name" value="NADH-CYTOCHROME B5 REDUCTASE-LIKE"/>
    <property type="match status" value="1"/>
</dbReference>
<evidence type="ECO:0000256" key="4">
    <source>
        <dbReference type="ARBA" id="ARBA00022827"/>
    </source>
</evidence>
<comment type="similarity">
    <text evidence="2">Belongs to the flavoprotein pyridine nucleotide cytochrome reductase family.</text>
</comment>
<feature type="binding site" evidence="6">
    <location>
        <position position="295"/>
    </location>
    <ligand>
        <name>FAD</name>
        <dbReference type="ChEBI" id="CHEBI:57692"/>
    </ligand>
</feature>
<keyword evidence="4 6" id="KW-0274">FAD</keyword>
<dbReference type="Gene3D" id="2.40.30.10">
    <property type="entry name" value="Translation factors"/>
    <property type="match status" value="1"/>
</dbReference>
<dbReference type="InterPro" id="IPR017927">
    <property type="entry name" value="FAD-bd_FR_type"/>
</dbReference>
<name>A0A139AUT1_GONPJ</name>
<evidence type="ECO:0000256" key="6">
    <source>
        <dbReference type="PIRSR" id="PIRSR601834-1"/>
    </source>
</evidence>
<evidence type="ECO:0000256" key="7">
    <source>
        <dbReference type="SAM" id="MobiDB-lite"/>
    </source>
</evidence>
<dbReference type="Pfam" id="PF00970">
    <property type="entry name" value="FAD_binding_6"/>
    <property type="match status" value="1"/>
</dbReference>
<evidence type="ECO:0000256" key="1">
    <source>
        <dbReference type="ARBA" id="ARBA00001974"/>
    </source>
</evidence>
<feature type="binding site" evidence="6">
    <location>
        <position position="226"/>
    </location>
    <ligand>
        <name>FAD</name>
        <dbReference type="ChEBI" id="CHEBI:57692"/>
    </ligand>
</feature>
<feature type="binding site" evidence="6">
    <location>
        <position position="249"/>
    </location>
    <ligand>
        <name>FAD</name>
        <dbReference type="ChEBI" id="CHEBI:57692"/>
    </ligand>
</feature>
<dbReference type="SUPFAM" id="SSF52343">
    <property type="entry name" value="Ferredoxin reductase-like, C-terminal NADP-linked domain"/>
    <property type="match status" value="1"/>
</dbReference>
<dbReference type="InterPro" id="IPR008333">
    <property type="entry name" value="Cbr1-like_FAD-bd_dom"/>
</dbReference>
<reference evidence="9 10" key="1">
    <citation type="journal article" date="2015" name="Genome Biol. Evol.">
        <title>Phylogenomic analyses indicate that early fungi evolved digesting cell walls of algal ancestors of land plants.</title>
        <authorList>
            <person name="Chang Y."/>
            <person name="Wang S."/>
            <person name="Sekimoto S."/>
            <person name="Aerts A.L."/>
            <person name="Choi C."/>
            <person name="Clum A."/>
            <person name="LaButti K.M."/>
            <person name="Lindquist E.A."/>
            <person name="Yee Ngan C."/>
            <person name="Ohm R.A."/>
            <person name="Salamov A.A."/>
            <person name="Grigoriev I.V."/>
            <person name="Spatafora J.W."/>
            <person name="Berbee M.L."/>
        </authorList>
    </citation>
    <scope>NUCLEOTIDE SEQUENCE [LARGE SCALE GENOMIC DNA]</scope>
    <source>
        <strain evidence="9 10">JEL478</strain>
    </source>
</reference>
<dbReference type="GO" id="GO:0016491">
    <property type="term" value="F:oxidoreductase activity"/>
    <property type="evidence" value="ECO:0007669"/>
    <property type="project" value="UniProtKB-KW"/>
</dbReference>
<dbReference type="Proteomes" id="UP000070544">
    <property type="component" value="Unassembled WGS sequence"/>
</dbReference>
<evidence type="ECO:0000256" key="3">
    <source>
        <dbReference type="ARBA" id="ARBA00022630"/>
    </source>
</evidence>
<feature type="binding site" evidence="6">
    <location>
        <position position="224"/>
    </location>
    <ligand>
        <name>FAD</name>
        <dbReference type="ChEBI" id="CHEBI:57692"/>
    </ligand>
</feature>
<dbReference type="STRING" id="1344416.A0A139AUT1"/>
<dbReference type="SUPFAM" id="SSF63380">
    <property type="entry name" value="Riboflavin synthase domain-like"/>
    <property type="match status" value="1"/>
</dbReference>
<dbReference type="InterPro" id="IPR039261">
    <property type="entry name" value="FNR_nucleotide-bd"/>
</dbReference>
<evidence type="ECO:0000313" key="10">
    <source>
        <dbReference type="Proteomes" id="UP000070544"/>
    </source>
</evidence>
<dbReference type="Pfam" id="PF00175">
    <property type="entry name" value="NAD_binding_1"/>
    <property type="match status" value="1"/>
</dbReference>
<evidence type="ECO:0000256" key="5">
    <source>
        <dbReference type="ARBA" id="ARBA00023002"/>
    </source>
</evidence>
<evidence type="ECO:0000313" key="9">
    <source>
        <dbReference type="EMBL" id="KXS20459.1"/>
    </source>
</evidence>
<feature type="binding site" evidence="6">
    <location>
        <position position="248"/>
    </location>
    <ligand>
        <name>FAD</name>
        <dbReference type="ChEBI" id="CHEBI:57692"/>
    </ligand>
</feature>
<comment type="cofactor">
    <cofactor evidence="1 6">
        <name>FAD</name>
        <dbReference type="ChEBI" id="CHEBI:57692"/>
    </cofactor>
</comment>
<dbReference type="CDD" id="cd06183">
    <property type="entry name" value="cyt_b5_reduct_like"/>
    <property type="match status" value="1"/>
</dbReference>